<gene>
    <name evidence="2" type="ORF">DFH08DRAFT_966519</name>
</gene>
<dbReference type="Proteomes" id="UP001218218">
    <property type="component" value="Unassembled WGS sequence"/>
</dbReference>
<proteinExistence type="predicted"/>
<reference evidence="2" key="1">
    <citation type="submission" date="2023-03" db="EMBL/GenBank/DDBJ databases">
        <title>Massive genome expansion in bonnet fungi (Mycena s.s.) driven by repeated elements and novel gene families across ecological guilds.</title>
        <authorList>
            <consortium name="Lawrence Berkeley National Laboratory"/>
            <person name="Harder C.B."/>
            <person name="Miyauchi S."/>
            <person name="Viragh M."/>
            <person name="Kuo A."/>
            <person name="Thoen E."/>
            <person name="Andreopoulos B."/>
            <person name="Lu D."/>
            <person name="Skrede I."/>
            <person name="Drula E."/>
            <person name="Henrissat B."/>
            <person name="Morin E."/>
            <person name="Kohler A."/>
            <person name="Barry K."/>
            <person name="LaButti K."/>
            <person name="Morin E."/>
            <person name="Salamov A."/>
            <person name="Lipzen A."/>
            <person name="Mereny Z."/>
            <person name="Hegedus B."/>
            <person name="Baldrian P."/>
            <person name="Stursova M."/>
            <person name="Weitz H."/>
            <person name="Taylor A."/>
            <person name="Grigoriev I.V."/>
            <person name="Nagy L.G."/>
            <person name="Martin F."/>
            <person name="Kauserud H."/>
        </authorList>
    </citation>
    <scope>NUCLEOTIDE SEQUENCE</scope>
    <source>
        <strain evidence="2">CBHHK002</strain>
    </source>
</reference>
<keyword evidence="3" id="KW-1185">Reference proteome</keyword>
<evidence type="ECO:0000313" key="2">
    <source>
        <dbReference type="EMBL" id="KAJ7331532.1"/>
    </source>
</evidence>
<protein>
    <submittedName>
        <fullName evidence="2">Uncharacterized protein</fullName>
    </submittedName>
</protein>
<feature type="region of interest" description="Disordered" evidence="1">
    <location>
        <begin position="1"/>
        <end position="24"/>
    </location>
</feature>
<dbReference type="EMBL" id="JARIHO010000035">
    <property type="protein sequence ID" value="KAJ7331532.1"/>
    <property type="molecule type" value="Genomic_DNA"/>
</dbReference>
<evidence type="ECO:0000256" key="1">
    <source>
        <dbReference type="SAM" id="MobiDB-lite"/>
    </source>
</evidence>
<accession>A0AAD6ZP57</accession>
<feature type="region of interest" description="Disordered" evidence="1">
    <location>
        <begin position="347"/>
        <end position="370"/>
    </location>
</feature>
<feature type="region of interest" description="Disordered" evidence="1">
    <location>
        <begin position="390"/>
        <end position="438"/>
    </location>
</feature>
<feature type="compositionally biased region" description="Polar residues" evidence="1">
    <location>
        <begin position="119"/>
        <end position="138"/>
    </location>
</feature>
<feature type="region of interest" description="Disordered" evidence="1">
    <location>
        <begin position="185"/>
        <end position="204"/>
    </location>
</feature>
<organism evidence="2 3">
    <name type="scientific">Mycena albidolilacea</name>
    <dbReference type="NCBI Taxonomy" id="1033008"/>
    <lineage>
        <taxon>Eukaryota</taxon>
        <taxon>Fungi</taxon>
        <taxon>Dikarya</taxon>
        <taxon>Basidiomycota</taxon>
        <taxon>Agaricomycotina</taxon>
        <taxon>Agaricomycetes</taxon>
        <taxon>Agaricomycetidae</taxon>
        <taxon>Agaricales</taxon>
        <taxon>Marasmiineae</taxon>
        <taxon>Mycenaceae</taxon>
        <taxon>Mycena</taxon>
    </lineage>
</organism>
<dbReference type="AlphaFoldDB" id="A0AAD6ZP57"/>
<feature type="region of interest" description="Disordered" evidence="1">
    <location>
        <begin position="812"/>
        <end position="849"/>
    </location>
</feature>
<comment type="caution">
    <text evidence="2">The sequence shown here is derived from an EMBL/GenBank/DDBJ whole genome shotgun (WGS) entry which is preliminary data.</text>
</comment>
<feature type="region of interest" description="Disordered" evidence="1">
    <location>
        <begin position="91"/>
        <end position="146"/>
    </location>
</feature>
<evidence type="ECO:0000313" key="3">
    <source>
        <dbReference type="Proteomes" id="UP001218218"/>
    </source>
</evidence>
<name>A0AAD6ZP57_9AGAR</name>
<sequence length="959" mass="104812">MARTAWRTAAADSSSNAKCRPRLPAPDILQSSQVLFLVSSAVKCPENSNDLPDGLLLVQAVPVQPHLTSSASESNAPERSLDEVKKSTLSALPFTPPTAPLNARTPTRCAATEPPLTTRLATPSSSAAYDTPNETQPGSDAAPLRNTRPRMFQDFAVENAAARAAHALDKADSARQSQWLENAIADGPLPTHAPRQPTGIADPADEDPSAPILHAAQEALAVANREGRLLTFAHKSDTQWSACDYPSTTNSKYEVFTQPSGFKNVHESQLPLCPHYANPRRTEFECRMRARSHQRNGHTFVYLQVPRSHHQCSFIAVVRPRERRLLHPDPVKRDLKHEDPELLMLLTPPPIKHDTLQPPRDRKRALGRQPAAKLQALGRTLRPLKRQHALSSIPGPSAGHSRSSAGKQPRSIIQLDSDGEDVAPPPYSSHKPSRHGASVVDRYTDDEARLNMVGDENLMVLTRSHREELFQQRANSRSFWLLDGPNGQRYADPRFPARLSLYIFGGLFATRVIDAGPVGPRPITNFIFAIATTDGVSGPSYTNFLNMLRVCIGCGGHFTPPAFNQHLIVAGNFHLCENHPSRPIVSCVGSAAYGDLLKPSPFAFGRHPAHPHSAPYREFGSLTALGIALSALNTKLGLPDDVFQAVRLGLIPCIDCGRIRTVHAHVAHSPGGACLDVGERGSCFISLSSTKLAEIRGDGESSSLTIHDLTLFSLAILLLLSLQQAAPQAPRSQFPNTMDDSVPRTREQEFLQRRQEAHHALRNALQTQRTCNPSQNTRASAEVARCRRLLLSLSGAVPTSSDDEVGRVPLGTFGRIAQRGPQRAGESSDEDYYSTSSTSSGGSGGSRTRDLELKSAVGTEYQKRPEDVLSGFRILGEHSGPLTEPSPDAAACASNLNRRDHDAGCHSLRDRMEHCNCSCKEARLIRRQARREQRVARWVAAKRVEEEEAEADADNERVE</sequence>